<dbReference type="Gene3D" id="1.20.1250.20">
    <property type="entry name" value="MFS general substrate transporter like domains"/>
    <property type="match status" value="1"/>
</dbReference>
<dbReference type="GO" id="GO:0005829">
    <property type="term" value="C:cytosol"/>
    <property type="evidence" value="ECO:0007669"/>
    <property type="project" value="TreeGrafter"/>
</dbReference>
<feature type="region of interest" description="Disordered" evidence="9">
    <location>
        <begin position="372"/>
        <end position="407"/>
    </location>
</feature>
<dbReference type="SUPFAM" id="SSF103473">
    <property type="entry name" value="MFS general substrate transporter"/>
    <property type="match status" value="1"/>
</dbReference>
<keyword evidence="7 8" id="KW-0663">Pyridoxal phosphate</keyword>
<gene>
    <name evidence="8" type="primary">glyA</name>
    <name evidence="12" type="ORF">C0Z10_10315</name>
</gene>
<dbReference type="GO" id="GO:0008168">
    <property type="term" value="F:methyltransferase activity"/>
    <property type="evidence" value="ECO:0007669"/>
    <property type="project" value="UniProtKB-KW"/>
</dbReference>
<dbReference type="InterPro" id="IPR036259">
    <property type="entry name" value="MFS_trans_sf"/>
</dbReference>
<dbReference type="GO" id="GO:0004372">
    <property type="term" value="F:glycine hydroxymethyltransferase activity"/>
    <property type="evidence" value="ECO:0007669"/>
    <property type="project" value="UniProtKB-UniRule"/>
</dbReference>
<dbReference type="KEGG" id="aji:C0Z10_10315"/>
<keyword evidence="3 8" id="KW-0963">Cytoplasm</keyword>
<evidence type="ECO:0000313" key="13">
    <source>
        <dbReference type="Proteomes" id="UP000285875"/>
    </source>
</evidence>
<keyword evidence="12" id="KW-0489">Methyltransferase</keyword>
<accession>A0A3Q9UF53</accession>
<evidence type="ECO:0000256" key="8">
    <source>
        <dbReference type="HAMAP-Rule" id="MF_00051"/>
    </source>
</evidence>
<keyword evidence="10" id="KW-0812">Transmembrane</keyword>
<dbReference type="EMBL" id="CP025570">
    <property type="protein sequence ID" value="AZZ40075.1"/>
    <property type="molecule type" value="Genomic_DNA"/>
</dbReference>
<feature type="region of interest" description="Disordered" evidence="9">
    <location>
        <begin position="239"/>
        <end position="294"/>
    </location>
</feature>
<comment type="caution">
    <text evidence="8">Lacks conserved residue(s) required for the propagation of feature annotation.</text>
</comment>
<dbReference type="NCBIfam" id="NF000586">
    <property type="entry name" value="PRK00011.1"/>
    <property type="match status" value="1"/>
</dbReference>
<name>A0A3Q9UF53_9ACTN</name>
<dbReference type="GO" id="GO:0035999">
    <property type="term" value="P:tetrahydrofolate interconversion"/>
    <property type="evidence" value="ECO:0007669"/>
    <property type="project" value="UniProtKB-UniRule"/>
</dbReference>
<keyword evidence="10" id="KW-0472">Membrane</keyword>
<evidence type="ECO:0000256" key="5">
    <source>
        <dbReference type="ARBA" id="ARBA00022605"/>
    </source>
</evidence>
<feature type="binding site" evidence="8">
    <location>
        <begin position="596"/>
        <end position="598"/>
    </location>
    <ligand>
        <name>(6S)-5,6,7,8-tetrahydrofolate</name>
        <dbReference type="ChEBI" id="CHEBI:57453"/>
    </ligand>
</feature>
<dbReference type="Gene3D" id="3.90.1150.10">
    <property type="entry name" value="Aspartate Aminotransferase, domain 1"/>
    <property type="match status" value="1"/>
</dbReference>
<dbReference type="Proteomes" id="UP000285875">
    <property type="component" value="Chromosome"/>
</dbReference>
<dbReference type="GO" id="GO:0030170">
    <property type="term" value="F:pyridoxal phosphate binding"/>
    <property type="evidence" value="ECO:0007669"/>
    <property type="project" value="UniProtKB-UniRule"/>
</dbReference>
<feature type="transmembrane region" description="Helical" evidence="10">
    <location>
        <begin position="12"/>
        <end position="33"/>
    </location>
</feature>
<dbReference type="AlphaFoldDB" id="A0A3Q9UF53"/>
<dbReference type="InterPro" id="IPR001085">
    <property type="entry name" value="Ser_HO-MeTrfase"/>
</dbReference>
<comment type="subcellular location">
    <subcellularLocation>
        <location evidence="8">Cytoplasm</location>
    </subcellularLocation>
</comment>
<proteinExistence type="inferred from homology"/>
<evidence type="ECO:0000256" key="6">
    <source>
        <dbReference type="ARBA" id="ARBA00022679"/>
    </source>
</evidence>
<feature type="site" description="Plays an important role in substrate specificity" evidence="8">
    <location>
        <position position="703"/>
    </location>
</feature>
<feature type="transmembrane region" description="Helical" evidence="10">
    <location>
        <begin position="138"/>
        <end position="157"/>
    </location>
</feature>
<dbReference type="InterPro" id="IPR015422">
    <property type="entry name" value="PyrdxlP-dep_Trfase_small"/>
</dbReference>
<dbReference type="GO" id="GO:0022857">
    <property type="term" value="F:transmembrane transporter activity"/>
    <property type="evidence" value="ECO:0007669"/>
    <property type="project" value="InterPro"/>
</dbReference>
<dbReference type="HAMAP" id="MF_00051">
    <property type="entry name" value="SHMT"/>
    <property type="match status" value="1"/>
</dbReference>
<evidence type="ECO:0000256" key="3">
    <source>
        <dbReference type="ARBA" id="ARBA00022490"/>
    </source>
</evidence>
<dbReference type="InterPro" id="IPR039429">
    <property type="entry name" value="SHMT-like_dom"/>
</dbReference>
<comment type="pathway">
    <text evidence="8">One-carbon metabolism; tetrahydrofolate interconversion.</text>
</comment>
<dbReference type="FunFam" id="3.40.640.10:FF:000060">
    <property type="entry name" value="Serine hydroxymethyltransferase"/>
    <property type="match status" value="1"/>
</dbReference>
<dbReference type="InterPro" id="IPR015421">
    <property type="entry name" value="PyrdxlP-dep_Trfase_major"/>
</dbReference>
<feature type="modified residue" description="N6-(pyridoxal phosphate)lysine" evidence="8">
    <location>
        <position position="704"/>
    </location>
</feature>
<feature type="transmembrane region" description="Helical" evidence="10">
    <location>
        <begin position="169"/>
        <end position="186"/>
    </location>
</feature>
<dbReference type="GO" id="GO:0032259">
    <property type="term" value="P:methylation"/>
    <property type="evidence" value="ECO:0007669"/>
    <property type="project" value="UniProtKB-KW"/>
</dbReference>
<dbReference type="PROSITE" id="PS00096">
    <property type="entry name" value="SHMT"/>
    <property type="match status" value="1"/>
</dbReference>
<dbReference type="GO" id="GO:0019264">
    <property type="term" value="P:glycine biosynthetic process from serine"/>
    <property type="evidence" value="ECO:0007669"/>
    <property type="project" value="UniProtKB-UniRule"/>
</dbReference>
<comment type="pathway">
    <text evidence="8">Amino-acid biosynthesis; glycine biosynthesis; glycine from L-serine: step 1/1.</text>
</comment>
<dbReference type="InterPro" id="IPR011701">
    <property type="entry name" value="MFS"/>
</dbReference>
<evidence type="ECO:0000256" key="10">
    <source>
        <dbReference type="SAM" id="Phobius"/>
    </source>
</evidence>
<keyword evidence="5 8" id="KW-0028">Amino-acid biosynthesis</keyword>
<dbReference type="NCBIfam" id="NF010094">
    <property type="entry name" value="PRK13580.1"/>
    <property type="match status" value="1"/>
</dbReference>
<evidence type="ECO:0000256" key="4">
    <source>
        <dbReference type="ARBA" id="ARBA00022563"/>
    </source>
</evidence>
<evidence type="ECO:0000259" key="11">
    <source>
        <dbReference type="Pfam" id="PF00464"/>
    </source>
</evidence>
<dbReference type="UniPathway" id="UPA00288">
    <property type="reaction ID" value="UER01023"/>
</dbReference>
<evidence type="ECO:0000256" key="2">
    <source>
        <dbReference type="ARBA" id="ARBA00006376"/>
    </source>
</evidence>
<dbReference type="Pfam" id="PF07690">
    <property type="entry name" value="MFS_1"/>
    <property type="match status" value="1"/>
</dbReference>
<dbReference type="CDD" id="cd00378">
    <property type="entry name" value="SHMT"/>
    <property type="match status" value="1"/>
</dbReference>
<evidence type="ECO:0000313" key="12">
    <source>
        <dbReference type="EMBL" id="AZZ40075.1"/>
    </source>
</evidence>
<feature type="domain" description="Serine hydroxymethyltransferase-like" evidence="11">
    <location>
        <begin position="585"/>
        <end position="858"/>
    </location>
</feature>
<reference evidence="13" key="1">
    <citation type="submission" date="2017-12" db="EMBL/GenBank/DDBJ databases">
        <title>Whole genome sequencing of Acidipropionibacterium jensenii strains JS279 and JS280.</title>
        <authorList>
            <person name="Deptula P."/>
            <person name="Laine P."/>
            <person name="Smolander O.-P."/>
            <person name="Paulin L."/>
            <person name="Auvinen P."/>
            <person name="Varmanen P."/>
        </authorList>
    </citation>
    <scope>NUCLEOTIDE SEQUENCE [LARGE SCALE GENOMIC DNA]</scope>
    <source>
        <strain evidence="13">JS280</strain>
    </source>
</reference>
<evidence type="ECO:0000256" key="1">
    <source>
        <dbReference type="ARBA" id="ARBA00001933"/>
    </source>
</evidence>
<dbReference type="EC" id="2.1.2.1" evidence="8"/>
<comment type="similarity">
    <text evidence="2 8">Belongs to the SHMT family.</text>
</comment>
<dbReference type="Gene3D" id="3.40.640.10">
    <property type="entry name" value="Type I PLP-dependent aspartate aminotransferase-like (Major domain)"/>
    <property type="match status" value="1"/>
</dbReference>
<feature type="binding site" evidence="8">
    <location>
        <position position="592"/>
    </location>
    <ligand>
        <name>(6S)-5,6,7,8-tetrahydrofolate</name>
        <dbReference type="ChEBI" id="CHEBI:57453"/>
    </ligand>
</feature>
<dbReference type="InterPro" id="IPR019798">
    <property type="entry name" value="Ser_HO-MeTrfase_PLP_BS"/>
</dbReference>
<keyword evidence="4 8" id="KW-0554">One-carbon metabolism</keyword>
<dbReference type="CDD" id="cd17324">
    <property type="entry name" value="MFS_NepI_like"/>
    <property type="match status" value="1"/>
</dbReference>
<comment type="cofactor">
    <cofactor evidence="1 8">
        <name>pyridoxal 5'-phosphate</name>
        <dbReference type="ChEBI" id="CHEBI:597326"/>
    </cofactor>
</comment>
<feature type="domain" description="Serine hydroxymethyltransferase-like" evidence="11">
    <location>
        <begin position="449"/>
        <end position="556"/>
    </location>
</feature>
<organism evidence="12 13">
    <name type="scientific">Acidipropionibacterium jensenii</name>
    <dbReference type="NCBI Taxonomy" id="1749"/>
    <lineage>
        <taxon>Bacteria</taxon>
        <taxon>Bacillati</taxon>
        <taxon>Actinomycetota</taxon>
        <taxon>Actinomycetes</taxon>
        <taxon>Propionibacteriales</taxon>
        <taxon>Propionibacteriaceae</taxon>
        <taxon>Acidipropionibacterium</taxon>
    </lineage>
</organism>
<comment type="subunit">
    <text evidence="8">Homodimer.</text>
</comment>
<dbReference type="Pfam" id="PF00464">
    <property type="entry name" value="SHMT"/>
    <property type="match status" value="2"/>
</dbReference>
<dbReference type="SUPFAM" id="SSF53383">
    <property type="entry name" value="PLP-dependent transferases"/>
    <property type="match status" value="1"/>
</dbReference>
<evidence type="ECO:0000256" key="7">
    <source>
        <dbReference type="ARBA" id="ARBA00022898"/>
    </source>
</evidence>
<dbReference type="PANTHER" id="PTHR11680">
    <property type="entry name" value="SERINE HYDROXYMETHYLTRANSFERASE"/>
    <property type="match status" value="1"/>
</dbReference>
<dbReference type="InterPro" id="IPR015424">
    <property type="entry name" value="PyrdxlP-dep_Trfase"/>
</dbReference>
<comment type="function">
    <text evidence="8">Catalyzes the reversible interconversion of serine and glycine with tetrahydrofolate (THF) serving as the one-carbon carrier. This reaction serves as the major source of one-carbon groups required for the biosynthesis of purines, thymidylate, methionine, and other important biomolecules. Also exhibits THF-independent aldolase activity toward beta-hydroxyamino acids, producing glycine and aldehydes, via a retro-aldol mechanism.</text>
</comment>
<comment type="catalytic activity">
    <reaction evidence="8">
        <text>(6R)-5,10-methylene-5,6,7,8-tetrahydrofolate + glycine + H2O = (6S)-5,6,7,8-tetrahydrofolate + L-serine</text>
        <dbReference type="Rhea" id="RHEA:15481"/>
        <dbReference type="ChEBI" id="CHEBI:15377"/>
        <dbReference type="ChEBI" id="CHEBI:15636"/>
        <dbReference type="ChEBI" id="CHEBI:33384"/>
        <dbReference type="ChEBI" id="CHEBI:57305"/>
        <dbReference type="ChEBI" id="CHEBI:57453"/>
        <dbReference type="EC" id="2.1.2.1"/>
    </reaction>
</comment>
<dbReference type="InterPro" id="IPR049943">
    <property type="entry name" value="Ser_HO-MeTrfase-like"/>
</dbReference>
<sequence>MSITSPGGHRELSRGLLMLMATATGLCVGGNYLNQPLIDEISRHFGVTVSTAASSVTVAQFGYAIGLVLFVPLGDMVDRRKLAAGLILLSAAGQLVAASSTTFPVMLIGTGAASVFSVAAQVLVPFASELASPGRRGAAVGTMMSGLLIGILVARAVSGGLSLVGGWKTAYWILGGLLIVIAALLWRSLPTVAVPESFSLTRVPASMIDAWRRLPKVRSRSVMSGLLFASVSACFATMTPPAGRPAPPSGTGDDRPGRSARGGRSPGRRPDRTTCRPRPGHPGGRPGNGTAAGRLGHPVVRVLLGADVRHRLHPHRLRTPGRPHHQSVGGLRPGAGPALASQLAVHDDLLHRRIGGLGGSGVPVAAVRLARGGAGGGRLRGGRRAGPGRRDGEGSTSSISPRPPAARPVLDCAAAPRQEISVPDSTYPEPVSINEKAAPAYRTLLDIISSVEPRIAEATRAELRDQRHSLKLIASENYASLPVLATMGTWFSDKYAEGTIGHRFYAGCQNVDTVEAVAAEHACELFGADHAYVQPHSGIDANLTAYWSILAHHVEMPALAEFGSRTVNDLSQEDWDTLRHRFNDQRAIGMSLDAGGHLTHGFRPNISGKMFNQRSYGTDPTTGLLDYAKVRELALEFKPLIIVAGYSAYPRRVNFAKMREIADEIGAVLMVDMAHFAGLVAGKVFTGDEDPVPHAQVVTTTTHKSLRGPRGGMVLVTKEYADDVDRGCPMVLGGPLGHVMAAKAVALAEARTQTFRDYAQKVADNAKALAEGLMSRGVKLVTNGTDNHINLLDVTASFGLTGRQAESALLDSGIVTNRNSIPADPNGAWYTSGVRIGTPALTSRGFGAEEFDRVAALIVEALKATTPRTASSGKPGKAKYVMADGVADRVHAEADELVGNFPLYPGLEL</sequence>
<dbReference type="UniPathway" id="UPA00193"/>
<keyword evidence="10" id="KW-1133">Transmembrane helix</keyword>
<feature type="transmembrane region" description="Helical" evidence="10">
    <location>
        <begin position="105"/>
        <end position="126"/>
    </location>
</feature>
<evidence type="ECO:0000256" key="9">
    <source>
        <dbReference type="SAM" id="MobiDB-lite"/>
    </source>
</evidence>
<dbReference type="PANTHER" id="PTHR11680:SF35">
    <property type="entry name" value="SERINE HYDROXYMETHYLTRANSFERASE 1"/>
    <property type="match status" value="1"/>
</dbReference>
<keyword evidence="6 8" id="KW-0808">Transferase</keyword>
<protein>
    <recommendedName>
        <fullName evidence="8">Serine hydroxymethyltransferase</fullName>
        <shortName evidence="8">SHMT</shortName>
        <shortName evidence="8">Serine methylase</shortName>
        <ecNumber evidence="8">2.1.2.1</ecNumber>
    </recommendedName>
</protein>
<feature type="transmembrane region" description="Helical" evidence="10">
    <location>
        <begin position="45"/>
        <end position="70"/>
    </location>
</feature>